<feature type="domain" description="Calponin-homology (CH)" evidence="3">
    <location>
        <begin position="120"/>
        <end position="230"/>
    </location>
</feature>
<dbReference type="InterPro" id="IPR008936">
    <property type="entry name" value="Rho_GTPase_activation_prot"/>
</dbReference>
<dbReference type="SUPFAM" id="SSF47576">
    <property type="entry name" value="Calponin-homology domain, CH-domain"/>
    <property type="match status" value="1"/>
</dbReference>
<keyword evidence="1" id="KW-0175">Coiled coil</keyword>
<evidence type="ECO:0000313" key="5">
    <source>
        <dbReference type="Proteomes" id="UP000031516"/>
    </source>
</evidence>
<dbReference type="GO" id="GO:0005096">
    <property type="term" value="F:GTPase activator activity"/>
    <property type="evidence" value="ECO:0007669"/>
    <property type="project" value="TreeGrafter"/>
</dbReference>
<feature type="compositionally biased region" description="Low complexity" evidence="2">
    <location>
        <begin position="37"/>
        <end position="46"/>
    </location>
</feature>
<dbReference type="InterPro" id="IPR001936">
    <property type="entry name" value="RasGAP_dom"/>
</dbReference>
<sequence>MTSLTGSPGKSDLINSRMQEYMKNLNKDTQPVLKQLSSSRINSSSNLKGTLNSTKSPGSSYRSSPGKENFSGIAAELLSVLNKSPTKPSYFGASNAGTNKVNNSSPSKLSSKDNDYQEFLIRVEEAKQWIEAIIQEEIPSALDLATTKCMCDGVYLAKLVAKVKPELVKKIVPAGDRLVYAHTQNINSFLELVNYVEVPDLFKFELNDLYDRKNIPKVFETIHGMASILSAKYGTVVPQMQDMTGLINSPIEDIKLCQRKVPGVHTFRSFNQFSSKPSSPKKGPQKGLLDSVPLKSPVKISDPKESQLSIPEPPKTPTRYPSAIVHDIQQSDLSTSETKHLSLSYLKSPSPQRLTYSPDRTFSYYSPGVSRNLSYRTEDIGYFNRKRQQWNYDFDYYDTYRYGSSNQFSPQRREKMTETEFLDTVTHLQALLKGLNTRFAIHLKIITLEHRKTRFAELQALCKSAVVRNKYTKFIQSHESNDAVANLQAHLKGTLQRNALDLFRLNTIKRDSYLSYLKVYLKGGAQRKLAQRKIRYRLLHGNSISQLQAVAKANLQRAIYQSYKDATSLLVDEICELQSLSRGRAIRLSMKEAQGGELQIQLQALLKGRVQRTKLQEIEETFNDNHFQRFGSFIKGYVAARKYTVAPTKVANEVVSFNAIIKGMLTRFAMELIVDVAESNNVNLLQAKVLGYIVRRQLTVNRKYYDTHKSAVVTIQKNIKRYQLQNAYRALTSTACPSLSTVRKFVHILNQSDNEVFSANLQKLKANINDINEEIGELQESLQKRIVKKDSLEKRKIDVSKFLTSAGRQQLQLQFNNTNNDNLKKSLEYLYGKIGFLLQVDSFYWSILIKEDPKFCVTNLPKLFAPLRGSIGERENSLYIKIIGDLLSESIDDSPILDVFLSEDDAVWSQLLQNYLTSFKNKDILSAFSQLYKYLDSNVIDFESDPSKVYANRHPTHPPQPANVAIEDPDTNNQFVKNMTSLWAAVDLVCSILDNMVLSERSELKYLASRAYRSSANKDASETSSLSAITKIVVDNFISVALLKRANFSSADVGVNYYSKAKILLETLKVVFGSGEFEGYYSPLNQYLIQSQDQFTGYLTGLLIEPEENKRYETIVYKDMANSSKPSLMLYHQTFIKILEKLEKVVEELPHDDPMLKYLSDIQIEFDKASVNGQSQLTIVLDPSAYKVTLNNSRSDLMYTEAKQGLCYLMQIEEVNSNLTDLLVSQVLPEDEIAFQTLISEHPSIANTLSEKHGDFISYSEFKKLLMYRIKELTVLGIIDKSNDYQFLLVDIANTIKTRSCIKGLNRMEMDIMVSVYNSLQEKLSNIKLLQEAMDTAISKSIKELQSLHNYTPAKKSGLGHKLKDVYQKSHKKSQEADVGISYKWSSKQLLDQGVLLKITGSGTKGSSVSFFGSSGSKTPCVDFKFSTRDGEVFGIEMIDSKNKLDSNLQSVVKFSDLVEKEAEDSRSTISIFERKDKTVIDVAKLLDLLVDSFFRF</sequence>
<feature type="region of interest" description="Disordered" evidence="2">
    <location>
        <begin position="35"/>
        <end position="67"/>
    </location>
</feature>
<dbReference type="GO" id="GO:0005516">
    <property type="term" value="F:calmodulin binding"/>
    <property type="evidence" value="ECO:0007669"/>
    <property type="project" value="TreeGrafter"/>
</dbReference>
<dbReference type="InterPro" id="IPR036872">
    <property type="entry name" value="CH_dom_sf"/>
</dbReference>
<organism evidence="4 5">
    <name type="scientific">Kluyveromyces dobzhanskii CBS 2104</name>
    <dbReference type="NCBI Taxonomy" id="1427455"/>
    <lineage>
        <taxon>Eukaryota</taxon>
        <taxon>Fungi</taxon>
        <taxon>Dikarya</taxon>
        <taxon>Ascomycota</taxon>
        <taxon>Saccharomycotina</taxon>
        <taxon>Saccharomycetes</taxon>
        <taxon>Saccharomycetales</taxon>
        <taxon>Saccharomycetaceae</taxon>
        <taxon>Kluyveromyces</taxon>
    </lineage>
</organism>
<evidence type="ECO:0000256" key="1">
    <source>
        <dbReference type="SAM" id="Coils"/>
    </source>
</evidence>
<evidence type="ECO:0000256" key="2">
    <source>
        <dbReference type="SAM" id="MobiDB-lite"/>
    </source>
</evidence>
<dbReference type="GO" id="GO:1903479">
    <property type="term" value="P:mitotic actomyosin contractile ring assembly actin filament organization"/>
    <property type="evidence" value="ECO:0007669"/>
    <property type="project" value="TreeGrafter"/>
</dbReference>
<dbReference type="PROSITE" id="PS50021">
    <property type="entry name" value="CH"/>
    <property type="match status" value="1"/>
</dbReference>
<comment type="caution">
    <text evidence="4">The sequence shown here is derived from an EMBL/GenBank/DDBJ whole genome shotgun (WGS) entry which is preliminary data.</text>
</comment>
<dbReference type="CDD" id="cd12206">
    <property type="entry name" value="RasGAP_IQGAP_related"/>
    <property type="match status" value="1"/>
</dbReference>
<dbReference type="Gene3D" id="1.10.418.10">
    <property type="entry name" value="Calponin-like domain"/>
    <property type="match status" value="1"/>
</dbReference>
<feature type="region of interest" description="Disordered" evidence="2">
    <location>
        <begin position="91"/>
        <end position="112"/>
    </location>
</feature>
<dbReference type="PANTHER" id="PTHR14149:SF14">
    <property type="entry name" value="CALPONIN-HOMOLOGY (CH) DOMAIN-CONTAINING PROTEIN"/>
    <property type="match status" value="1"/>
</dbReference>
<dbReference type="InterPro" id="IPR001715">
    <property type="entry name" value="CH_dom"/>
</dbReference>
<protein>
    <submittedName>
        <fullName evidence="4">WGS project CCBQ000000000 data, contig 00102</fullName>
    </submittedName>
</protein>
<dbReference type="Pfam" id="PF00616">
    <property type="entry name" value="RasGAP"/>
    <property type="match status" value="1"/>
</dbReference>
<dbReference type="PANTHER" id="PTHR14149">
    <property type="entry name" value="RAS GTPASE-ACTIVATING PROTEIN WITH IQ MOTIF"/>
    <property type="match status" value="1"/>
</dbReference>
<keyword evidence="5" id="KW-1185">Reference proteome</keyword>
<dbReference type="GO" id="GO:0051015">
    <property type="term" value="F:actin filament binding"/>
    <property type="evidence" value="ECO:0007669"/>
    <property type="project" value="TreeGrafter"/>
</dbReference>
<feature type="compositionally biased region" description="Polar residues" evidence="2">
    <location>
        <begin position="47"/>
        <end position="63"/>
    </location>
</feature>
<dbReference type="Pfam" id="PF00307">
    <property type="entry name" value="CH"/>
    <property type="match status" value="1"/>
</dbReference>
<dbReference type="Gene3D" id="1.10.506.10">
    <property type="entry name" value="GTPase Activation - p120gap, domain 1"/>
    <property type="match status" value="1"/>
</dbReference>
<dbReference type="Pfam" id="PF03836">
    <property type="entry name" value="RasGAP_C"/>
    <property type="match status" value="1"/>
</dbReference>
<evidence type="ECO:0000313" key="4">
    <source>
        <dbReference type="EMBL" id="CDO93846.1"/>
    </source>
</evidence>
<gene>
    <name evidence="4" type="ORF">KLDO_g2135</name>
</gene>
<feature type="coiled-coil region" evidence="1">
    <location>
        <begin position="754"/>
        <end position="781"/>
    </location>
</feature>
<feature type="compositionally biased region" description="Polar residues" evidence="2">
    <location>
        <begin position="95"/>
        <end position="109"/>
    </location>
</feature>
<reference evidence="4 5" key="1">
    <citation type="submission" date="2014-03" db="EMBL/GenBank/DDBJ databases">
        <title>The genome of Kluyveromyces dobzhanskii.</title>
        <authorList>
            <person name="Nystedt B."/>
            <person name="Astrom S."/>
        </authorList>
    </citation>
    <scope>NUCLEOTIDE SEQUENCE [LARGE SCALE GENOMIC DNA]</scope>
    <source>
        <strain evidence="4 5">CBS 2104</strain>
    </source>
</reference>
<dbReference type="Proteomes" id="UP000031516">
    <property type="component" value="Unassembled WGS sequence"/>
</dbReference>
<dbReference type="InterPro" id="IPR000593">
    <property type="entry name" value="RasGAP_C"/>
</dbReference>
<evidence type="ECO:0000259" key="3">
    <source>
        <dbReference type="PROSITE" id="PS50021"/>
    </source>
</evidence>
<dbReference type="SMART" id="SM00033">
    <property type="entry name" value="CH"/>
    <property type="match status" value="1"/>
</dbReference>
<dbReference type="OrthoDB" id="775356at2759"/>
<dbReference type="GO" id="GO:0110085">
    <property type="term" value="C:mitotic actomyosin contractile ring"/>
    <property type="evidence" value="ECO:0007669"/>
    <property type="project" value="TreeGrafter"/>
</dbReference>
<feature type="compositionally biased region" description="Low complexity" evidence="2">
    <location>
        <begin position="274"/>
        <end position="287"/>
    </location>
</feature>
<dbReference type="SUPFAM" id="SSF48350">
    <property type="entry name" value="GTPase activation domain, GAP"/>
    <property type="match status" value="1"/>
</dbReference>
<name>A0A0A8L6U9_9SACH</name>
<feature type="region of interest" description="Disordered" evidence="2">
    <location>
        <begin position="271"/>
        <end position="320"/>
    </location>
</feature>
<accession>A0A0A8L6U9</accession>
<proteinExistence type="predicted"/>
<dbReference type="EMBL" id="CCBQ010000027">
    <property type="protein sequence ID" value="CDO93846.1"/>
    <property type="molecule type" value="Genomic_DNA"/>
</dbReference>